<feature type="domain" description="OmpR/PhoB-type" evidence="11">
    <location>
        <begin position="136"/>
        <end position="236"/>
    </location>
</feature>
<dbReference type="SUPFAM" id="SSF46894">
    <property type="entry name" value="C-terminal effector domain of the bipartite response regulators"/>
    <property type="match status" value="1"/>
</dbReference>
<evidence type="ECO:0000256" key="4">
    <source>
        <dbReference type="ARBA" id="ARBA00023012"/>
    </source>
</evidence>
<evidence type="ECO:0000313" key="13">
    <source>
        <dbReference type="Proteomes" id="UP000541185"/>
    </source>
</evidence>
<dbReference type="FunFam" id="1.10.10.10:FF:000099">
    <property type="entry name" value="Two-component system response regulator TorR"/>
    <property type="match status" value="1"/>
</dbReference>
<evidence type="ECO:0000256" key="5">
    <source>
        <dbReference type="ARBA" id="ARBA00023015"/>
    </source>
</evidence>
<dbReference type="InterPro" id="IPR001867">
    <property type="entry name" value="OmpR/PhoB-type_DNA-bd"/>
</dbReference>
<comment type="caution">
    <text evidence="12">The sequence shown here is derived from an EMBL/GenBank/DDBJ whole genome shotgun (WGS) entry which is preliminary data.</text>
</comment>
<gene>
    <name evidence="12" type="ORF">HHL11_20800</name>
</gene>
<feature type="DNA-binding region" description="OmpR/PhoB-type" evidence="9">
    <location>
        <begin position="136"/>
        <end position="236"/>
    </location>
</feature>
<dbReference type="PROSITE" id="PS50110">
    <property type="entry name" value="RESPONSE_REGULATORY"/>
    <property type="match status" value="1"/>
</dbReference>
<dbReference type="GO" id="GO:0000156">
    <property type="term" value="F:phosphorelay response regulator activity"/>
    <property type="evidence" value="ECO:0007669"/>
    <property type="project" value="TreeGrafter"/>
</dbReference>
<dbReference type="InterPro" id="IPR036388">
    <property type="entry name" value="WH-like_DNA-bd_sf"/>
</dbReference>
<dbReference type="InterPro" id="IPR001789">
    <property type="entry name" value="Sig_transdc_resp-reg_receiver"/>
</dbReference>
<feature type="domain" description="Response regulatory" evidence="10">
    <location>
        <begin position="7"/>
        <end position="120"/>
    </location>
</feature>
<proteinExistence type="predicted"/>
<dbReference type="PANTHER" id="PTHR48111:SF4">
    <property type="entry name" value="DNA-BINDING DUAL TRANSCRIPTIONAL REGULATOR OMPR"/>
    <property type="match status" value="1"/>
</dbReference>
<dbReference type="Gene3D" id="3.40.50.2300">
    <property type="match status" value="1"/>
</dbReference>
<evidence type="ECO:0000256" key="8">
    <source>
        <dbReference type="PROSITE-ProRule" id="PRU00169"/>
    </source>
</evidence>
<feature type="modified residue" description="4-aspartylphosphate" evidence="8">
    <location>
        <position position="56"/>
    </location>
</feature>
<evidence type="ECO:0000259" key="11">
    <source>
        <dbReference type="PROSITE" id="PS51755"/>
    </source>
</evidence>
<protein>
    <submittedName>
        <fullName evidence="12">Response regulator</fullName>
    </submittedName>
</protein>
<keyword evidence="2" id="KW-0963">Cytoplasm</keyword>
<keyword evidence="7" id="KW-0804">Transcription</keyword>
<dbReference type="Pfam" id="PF00072">
    <property type="entry name" value="Response_reg"/>
    <property type="match status" value="1"/>
</dbReference>
<dbReference type="PROSITE" id="PS51755">
    <property type="entry name" value="OMPR_PHOB"/>
    <property type="match status" value="1"/>
</dbReference>
<dbReference type="GO" id="GO:0000976">
    <property type="term" value="F:transcription cis-regulatory region binding"/>
    <property type="evidence" value="ECO:0007669"/>
    <property type="project" value="TreeGrafter"/>
</dbReference>
<dbReference type="InterPro" id="IPR011006">
    <property type="entry name" value="CheY-like_superfamily"/>
</dbReference>
<keyword evidence="3 8" id="KW-0597">Phosphoprotein</keyword>
<dbReference type="GO" id="GO:0006355">
    <property type="term" value="P:regulation of DNA-templated transcription"/>
    <property type="evidence" value="ECO:0007669"/>
    <property type="project" value="InterPro"/>
</dbReference>
<dbReference type="SMART" id="SM00448">
    <property type="entry name" value="REC"/>
    <property type="match status" value="1"/>
</dbReference>
<evidence type="ECO:0000256" key="6">
    <source>
        <dbReference type="ARBA" id="ARBA00023125"/>
    </source>
</evidence>
<dbReference type="AlphaFoldDB" id="A0A848H9T8"/>
<dbReference type="CDD" id="cd00383">
    <property type="entry name" value="trans_reg_C"/>
    <property type="match status" value="1"/>
</dbReference>
<organism evidence="12 13">
    <name type="scientific">Ramlibacter agri</name>
    <dbReference type="NCBI Taxonomy" id="2728837"/>
    <lineage>
        <taxon>Bacteria</taxon>
        <taxon>Pseudomonadati</taxon>
        <taxon>Pseudomonadota</taxon>
        <taxon>Betaproteobacteria</taxon>
        <taxon>Burkholderiales</taxon>
        <taxon>Comamonadaceae</taxon>
        <taxon>Ramlibacter</taxon>
    </lineage>
</organism>
<keyword evidence="4" id="KW-0902">Two-component regulatory system</keyword>
<accession>A0A848H9T8</accession>
<dbReference type="EMBL" id="JABBFX010000002">
    <property type="protein sequence ID" value="NML46200.1"/>
    <property type="molecule type" value="Genomic_DNA"/>
</dbReference>
<dbReference type="GO" id="GO:0032993">
    <property type="term" value="C:protein-DNA complex"/>
    <property type="evidence" value="ECO:0007669"/>
    <property type="project" value="TreeGrafter"/>
</dbReference>
<dbReference type="GO" id="GO:0005829">
    <property type="term" value="C:cytosol"/>
    <property type="evidence" value="ECO:0007669"/>
    <property type="project" value="TreeGrafter"/>
</dbReference>
<dbReference type="Pfam" id="PF00486">
    <property type="entry name" value="Trans_reg_C"/>
    <property type="match status" value="1"/>
</dbReference>
<reference evidence="12 13" key="1">
    <citation type="submission" date="2020-04" db="EMBL/GenBank/DDBJ databases">
        <title>Ramlibacter sp. G-1-2-2 isolated from soil.</title>
        <authorList>
            <person name="Dahal R.H."/>
        </authorList>
    </citation>
    <scope>NUCLEOTIDE SEQUENCE [LARGE SCALE GENOMIC DNA]</scope>
    <source>
        <strain evidence="12 13">G-1-2-2</strain>
    </source>
</reference>
<evidence type="ECO:0000256" key="2">
    <source>
        <dbReference type="ARBA" id="ARBA00022490"/>
    </source>
</evidence>
<keyword evidence="6 9" id="KW-0238">DNA-binding</keyword>
<evidence type="ECO:0000256" key="7">
    <source>
        <dbReference type="ARBA" id="ARBA00023163"/>
    </source>
</evidence>
<name>A0A848H9T8_9BURK</name>
<sequence length="241" mass="27137">MPAVLPHVLAVDDDADLRSVIAQYLSQNELRVTAVASGAEMDRAMEKEVFDCLLLDLKLPGEDGLAIAHRLRGHSSIPILMVTGRSDEVDRVMGLELGADDYLTKPFSLRELLARIRALLRRVKLHATLADEVGKLRAYRFEGWELNLRLRRLKSPDGKVMALPNGEFSLLTALLSSPQRVLSRGQLIEQSHLYDDEVYDRSIDVQILRLRRKIEADPAQPRFIVTERGTGYMFAVPVQVL</sequence>
<dbReference type="InterPro" id="IPR016032">
    <property type="entry name" value="Sig_transdc_resp-reg_C-effctor"/>
</dbReference>
<dbReference type="Gene3D" id="6.10.250.690">
    <property type="match status" value="1"/>
</dbReference>
<evidence type="ECO:0000313" key="12">
    <source>
        <dbReference type="EMBL" id="NML46200.1"/>
    </source>
</evidence>
<keyword evidence="5" id="KW-0805">Transcription regulation</keyword>
<dbReference type="Gene3D" id="1.10.10.10">
    <property type="entry name" value="Winged helix-like DNA-binding domain superfamily/Winged helix DNA-binding domain"/>
    <property type="match status" value="1"/>
</dbReference>
<evidence type="ECO:0000256" key="9">
    <source>
        <dbReference type="PROSITE-ProRule" id="PRU01091"/>
    </source>
</evidence>
<dbReference type="Proteomes" id="UP000541185">
    <property type="component" value="Unassembled WGS sequence"/>
</dbReference>
<evidence type="ECO:0000256" key="3">
    <source>
        <dbReference type="ARBA" id="ARBA00022553"/>
    </source>
</evidence>
<evidence type="ECO:0000256" key="1">
    <source>
        <dbReference type="ARBA" id="ARBA00004496"/>
    </source>
</evidence>
<dbReference type="PANTHER" id="PTHR48111">
    <property type="entry name" value="REGULATOR OF RPOS"/>
    <property type="match status" value="1"/>
</dbReference>
<keyword evidence="13" id="KW-1185">Reference proteome</keyword>
<dbReference type="InterPro" id="IPR039420">
    <property type="entry name" value="WalR-like"/>
</dbReference>
<dbReference type="RefSeq" id="WP_169420479.1">
    <property type="nucleotide sequence ID" value="NZ_JABBFX010000002.1"/>
</dbReference>
<comment type="subcellular location">
    <subcellularLocation>
        <location evidence="1">Cytoplasm</location>
    </subcellularLocation>
</comment>
<dbReference type="SMART" id="SM00862">
    <property type="entry name" value="Trans_reg_C"/>
    <property type="match status" value="1"/>
</dbReference>
<evidence type="ECO:0000259" key="10">
    <source>
        <dbReference type="PROSITE" id="PS50110"/>
    </source>
</evidence>
<dbReference type="SUPFAM" id="SSF52172">
    <property type="entry name" value="CheY-like"/>
    <property type="match status" value="1"/>
</dbReference>